<dbReference type="Proteomes" id="UP000228945">
    <property type="component" value="Chromosome"/>
</dbReference>
<dbReference type="CDD" id="cd06170">
    <property type="entry name" value="LuxR_C_like"/>
    <property type="match status" value="1"/>
</dbReference>
<protein>
    <submittedName>
        <fullName evidence="7">DNA-binding response regulator</fullName>
    </submittedName>
</protein>
<dbReference type="InterPro" id="IPR036388">
    <property type="entry name" value="WH-like_DNA-bd_sf"/>
</dbReference>
<keyword evidence="8" id="KW-1185">Reference proteome</keyword>
<evidence type="ECO:0000313" key="7">
    <source>
        <dbReference type="EMBL" id="ATQ43870.1"/>
    </source>
</evidence>
<dbReference type="OrthoDB" id="9782655at2"/>
<dbReference type="SMART" id="SM00421">
    <property type="entry name" value="HTH_LUXR"/>
    <property type="match status" value="1"/>
</dbReference>
<dbReference type="PROSITE" id="PS50110">
    <property type="entry name" value="RESPONSE_REGULATORY"/>
    <property type="match status" value="1"/>
</dbReference>
<dbReference type="RefSeq" id="WP_099623118.1">
    <property type="nucleotide sequence ID" value="NZ_CP024201.1"/>
</dbReference>
<evidence type="ECO:0000313" key="8">
    <source>
        <dbReference type="Proteomes" id="UP000228945"/>
    </source>
</evidence>
<dbReference type="InterPro" id="IPR001789">
    <property type="entry name" value="Sig_transdc_resp-reg_receiver"/>
</dbReference>
<proteinExistence type="predicted"/>
<dbReference type="PROSITE" id="PS00622">
    <property type="entry name" value="HTH_LUXR_1"/>
    <property type="match status" value="1"/>
</dbReference>
<dbReference type="PANTHER" id="PTHR44688:SF16">
    <property type="entry name" value="DNA-BINDING TRANSCRIPTIONAL ACTIVATOR DEVR_DOSR"/>
    <property type="match status" value="1"/>
</dbReference>
<gene>
    <name evidence="7" type="ORF">CSW64_16430</name>
</gene>
<sequence>MPPLIHIIDDDALLREALRGLFRSADYETMDHASIEGFLAADRPNRPGCVIVDVRLPDGNGLDLLNRMSALGMSQPVLVMTGYGDIPMSVRAMKAGAADFLTKPIRDRDLFDAALAAVAADQERWAVEEALLDLQRLYGGLTARERQVVDLVALGRLNKQIAGDLSLSESTVKTHRRSAMRKLKARTVADLVRMADRLKAGV</sequence>
<evidence type="ECO:0000259" key="6">
    <source>
        <dbReference type="PROSITE" id="PS50110"/>
    </source>
</evidence>
<dbReference type="Pfam" id="PF00072">
    <property type="entry name" value="Response_reg"/>
    <property type="match status" value="1"/>
</dbReference>
<dbReference type="GO" id="GO:0000160">
    <property type="term" value="P:phosphorelay signal transduction system"/>
    <property type="evidence" value="ECO:0007669"/>
    <property type="project" value="InterPro"/>
</dbReference>
<dbReference type="GO" id="GO:0006355">
    <property type="term" value="P:regulation of DNA-templated transcription"/>
    <property type="evidence" value="ECO:0007669"/>
    <property type="project" value="InterPro"/>
</dbReference>
<dbReference type="SUPFAM" id="SSF52172">
    <property type="entry name" value="CheY-like"/>
    <property type="match status" value="1"/>
</dbReference>
<feature type="domain" description="HTH luxR-type" evidence="5">
    <location>
        <begin position="134"/>
        <end position="199"/>
    </location>
</feature>
<dbReference type="GO" id="GO:0003677">
    <property type="term" value="F:DNA binding"/>
    <property type="evidence" value="ECO:0007669"/>
    <property type="project" value="UniProtKB-KW"/>
</dbReference>
<keyword evidence="1" id="KW-0805">Transcription regulation</keyword>
<dbReference type="InterPro" id="IPR000792">
    <property type="entry name" value="Tscrpt_reg_LuxR_C"/>
</dbReference>
<evidence type="ECO:0000256" key="1">
    <source>
        <dbReference type="ARBA" id="ARBA00023015"/>
    </source>
</evidence>
<feature type="domain" description="Response regulatory" evidence="6">
    <location>
        <begin position="4"/>
        <end position="118"/>
    </location>
</feature>
<name>A0A2D2B0V2_9CAUL</name>
<organism evidence="7 8">
    <name type="scientific">Caulobacter mirabilis</name>
    <dbReference type="NCBI Taxonomy" id="69666"/>
    <lineage>
        <taxon>Bacteria</taxon>
        <taxon>Pseudomonadati</taxon>
        <taxon>Pseudomonadota</taxon>
        <taxon>Alphaproteobacteria</taxon>
        <taxon>Caulobacterales</taxon>
        <taxon>Caulobacteraceae</taxon>
        <taxon>Caulobacter</taxon>
    </lineage>
</organism>
<keyword evidence="3" id="KW-0804">Transcription</keyword>
<dbReference type="Pfam" id="PF00196">
    <property type="entry name" value="GerE"/>
    <property type="match status" value="1"/>
</dbReference>
<reference evidence="7 8" key="1">
    <citation type="submission" date="2017-10" db="EMBL/GenBank/DDBJ databases">
        <title>Genome sequence of Caulobacter mirabilis FWC38.</title>
        <authorList>
            <person name="Fiebig A."/>
            <person name="Crosson S."/>
        </authorList>
    </citation>
    <scope>NUCLEOTIDE SEQUENCE [LARGE SCALE GENOMIC DNA]</scope>
    <source>
        <strain evidence="7 8">FWC 38</strain>
    </source>
</reference>
<feature type="modified residue" description="4-aspartylphosphate" evidence="4">
    <location>
        <position position="53"/>
    </location>
</feature>
<dbReference type="Gene3D" id="1.10.10.10">
    <property type="entry name" value="Winged helix-like DNA-binding domain superfamily/Winged helix DNA-binding domain"/>
    <property type="match status" value="1"/>
</dbReference>
<dbReference type="PRINTS" id="PR00038">
    <property type="entry name" value="HTHLUXR"/>
</dbReference>
<dbReference type="PROSITE" id="PS50043">
    <property type="entry name" value="HTH_LUXR_2"/>
    <property type="match status" value="1"/>
</dbReference>
<keyword evidence="4" id="KW-0597">Phosphoprotein</keyword>
<dbReference type="EMBL" id="CP024201">
    <property type="protein sequence ID" value="ATQ43870.1"/>
    <property type="molecule type" value="Genomic_DNA"/>
</dbReference>
<evidence type="ECO:0000256" key="2">
    <source>
        <dbReference type="ARBA" id="ARBA00023125"/>
    </source>
</evidence>
<evidence type="ECO:0000256" key="3">
    <source>
        <dbReference type="ARBA" id="ARBA00023163"/>
    </source>
</evidence>
<keyword evidence="2 7" id="KW-0238">DNA-binding</keyword>
<dbReference type="KEGG" id="cmb:CSW64_16430"/>
<dbReference type="PANTHER" id="PTHR44688">
    <property type="entry name" value="DNA-BINDING TRANSCRIPTIONAL ACTIVATOR DEVR_DOSR"/>
    <property type="match status" value="1"/>
</dbReference>
<dbReference type="AlphaFoldDB" id="A0A2D2B0V2"/>
<accession>A0A2D2B0V2</accession>
<dbReference type="SMART" id="SM00448">
    <property type="entry name" value="REC"/>
    <property type="match status" value="1"/>
</dbReference>
<dbReference type="Gene3D" id="3.40.50.2300">
    <property type="match status" value="1"/>
</dbReference>
<evidence type="ECO:0000256" key="4">
    <source>
        <dbReference type="PROSITE-ProRule" id="PRU00169"/>
    </source>
</evidence>
<evidence type="ECO:0000259" key="5">
    <source>
        <dbReference type="PROSITE" id="PS50043"/>
    </source>
</evidence>
<dbReference type="InterPro" id="IPR011006">
    <property type="entry name" value="CheY-like_superfamily"/>
</dbReference>